<accession>A0AAV3T0J1</accession>
<dbReference type="EMBL" id="BAAADU010000002">
    <property type="protein sequence ID" value="GAA0648880.1"/>
    <property type="molecule type" value="Genomic_DNA"/>
</dbReference>
<evidence type="ECO:0000256" key="1">
    <source>
        <dbReference type="SAM" id="Phobius"/>
    </source>
</evidence>
<proteinExistence type="predicted"/>
<feature type="transmembrane region" description="Helical" evidence="1">
    <location>
        <begin position="38"/>
        <end position="59"/>
    </location>
</feature>
<sequence>MLVMTGRNLDPFGLALFCTLNAGVALYGALAWDTLLSLYLYAVATCSALLAIILALAGVRDEIANQAWAARTRTQLRRRSGNSRRQDENRVETDN</sequence>
<protein>
    <submittedName>
        <fullName evidence="2">Uncharacterized protein</fullName>
    </submittedName>
</protein>
<keyword evidence="1" id="KW-0812">Transmembrane</keyword>
<keyword evidence="1" id="KW-1133">Transmembrane helix</keyword>
<evidence type="ECO:0000313" key="3">
    <source>
        <dbReference type="Proteomes" id="UP001500194"/>
    </source>
</evidence>
<name>A0AAV3T0J1_9EURY</name>
<organism evidence="2 3">
    <name type="scientific">Salarchaeum japonicum</name>
    <dbReference type="NCBI Taxonomy" id="555573"/>
    <lineage>
        <taxon>Archaea</taxon>
        <taxon>Methanobacteriati</taxon>
        <taxon>Methanobacteriota</taxon>
        <taxon>Stenosarchaea group</taxon>
        <taxon>Halobacteria</taxon>
        <taxon>Halobacteriales</taxon>
        <taxon>Halobacteriaceae</taxon>
    </lineage>
</organism>
<reference evidence="2 3" key="1">
    <citation type="journal article" date="2019" name="Int. J. Syst. Evol. Microbiol.">
        <title>The Global Catalogue of Microorganisms (GCM) 10K type strain sequencing project: providing services to taxonomists for standard genome sequencing and annotation.</title>
        <authorList>
            <consortium name="The Broad Institute Genomics Platform"/>
            <consortium name="The Broad Institute Genome Sequencing Center for Infectious Disease"/>
            <person name="Wu L."/>
            <person name="Ma J."/>
        </authorList>
    </citation>
    <scope>NUCLEOTIDE SEQUENCE [LARGE SCALE GENOMIC DNA]</scope>
    <source>
        <strain evidence="2 3">JCM 16327</strain>
    </source>
</reference>
<comment type="caution">
    <text evidence="2">The sequence shown here is derived from an EMBL/GenBank/DDBJ whole genome shotgun (WGS) entry which is preliminary data.</text>
</comment>
<evidence type="ECO:0000313" key="2">
    <source>
        <dbReference type="EMBL" id="GAA0648880.1"/>
    </source>
</evidence>
<gene>
    <name evidence="2" type="ORF">GCM10009019_09370</name>
</gene>
<dbReference type="AlphaFoldDB" id="A0AAV3T0J1"/>
<dbReference type="Proteomes" id="UP001500194">
    <property type="component" value="Unassembled WGS sequence"/>
</dbReference>
<keyword evidence="3" id="KW-1185">Reference proteome</keyword>
<feature type="transmembrane region" description="Helical" evidence="1">
    <location>
        <begin position="12"/>
        <end position="32"/>
    </location>
</feature>
<keyword evidence="1" id="KW-0472">Membrane</keyword>